<sequence>MRTIKATRKILNIEPNKTAFILVIHITYVSSFMVQSVTKPTVQKQLFRAGQREF</sequence>
<organism evidence="1 2">
    <name type="scientific">Xylella taiwanensis</name>
    <dbReference type="NCBI Taxonomy" id="1444770"/>
    <lineage>
        <taxon>Bacteria</taxon>
        <taxon>Pseudomonadati</taxon>
        <taxon>Pseudomonadota</taxon>
        <taxon>Gammaproteobacteria</taxon>
        <taxon>Lysobacterales</taxon>
        <taxon>Lysobacteraceae</taxon>
        <taxon>Xylella</taxon>
    </lineage>
</organism>
<gene>
    <name evidence="1" type="ORF">AF72_09975</name>
</gene>
<dbReference type="Proteomes" id="UP000020406">
    <property type="component" value="Unassembled WGS sequence"/>
</dbReference>
<dbReference type="EMBL" id="JDSQ01000017">
    <property type="protein sequence ID" value="EWS77610.1"/>
    <property type="molecule type" value="Genomic_DNA"/>
</dbReference>
<reference evidence="1 2" key="1">
    <citation type="journal article" date="2014" name="Genome Announc.">
        <title>Draft Genome Sequence of Xylella fastidiosa Pear Leaf Scorch Strain in Taiwan.</title>
        <authorList>
            <person name="Su C.C."/>
            <person name="Deng W.L."/>
            <person name="Jan F.J."/>
            <person name="Chang C.J."/>
            <person name="Huang H."/>
            <person name="Chen J."/>
        </authorList>
    </citation>
    <scope>NUCLEOTIDE SEQUENCE [LARGE SCALE GENOMIC DNA]</scope>
    <source>
        <strain evidence="1 2">PLS229</strain>
    </source>
</reference>
<protein>
    <submittedName>
        <fullName evidence="1">Uncharacterized protein</fullName>
    </submittedName>
</protein>
<proteinExistence type="predicted"/>
<evidence type="ECO:0000313" key="1">
    <source>
        <dbReference type="EMBL" id="EWS77610.1"/>
    </source>
</evidence>
<dbReference type="AlphaFoldDB" id="Z9JGU5"/>
<evidence type="ECO:0000313" key="2">
    <source>
        <dbReference type="Proteomes" id="UP000020406"/>
    </source>
</evidence>
<name>Z9JGU5_9GAMM</name>
<accession>Z9JGU5</accession>
<comment type="caution">
    <text evidence="1">The sequence shown here is derived from an EMBL/GenBank/DDBJ whole genome shotgun (WGS) entry which is preliminary data.</text>
</comment>